<evidence type="ECO:0000313" key="1">
    <source>
        <dbReference type="EMBL" id="GGS37443.1"/>
    </source>
</evidence>
<organism evidence="1 2">
    <name type="scientific">Deinococcus knuensis</name>
    <dbReference type="NCBI Taxonomy" id="1837380"/>
    <lineage>
        <taxon>Bacteria</taxon>
        <taxon>Thermotogati</taxon>
        <taxon>Deinococcota</taxon>
        <taxon>Deinococci</taxon>
        <taxon>Deinococcales</taxon>
        <taxon>Deinococcaceae</taxon>
        <taxon>Deinococcus</taxon>
    </lineage>
</organism>
<comment type="caution">
    <text evidence="1">The sequence shown here is derived from an EMBL/GenBank/DDBJ whole genome shotgun (WGS) entry which is preliminary data.</text>
</comment>
<sequence length="165" mass="17900">MQRTCTPNEDPAPAPRTARRLEAGRGANVDHDPGAATLSFSLMHARALVEPAQRAGLRWGNLDADHNGRVTSAEARAYATRVLAVQPLTRDGIRARWTLRDVQVPPLANLKVGGDTLNIFAVTPRAQRAGTHTLTYTNAYRPAKTQRIANIFLKPGASLTDQVTT</sequence>
<keyword evidence="2" id="KW-1185">Reference proteome</keyword>
<dbReference type="Proteomes" id="UP000620633">
    <property type="component" value="Unassembled WGS sequence"/>
</dbReference>
<accession>A0ABQ2SRE5</accession>
<gene>
    <name evidence="1" type="ORF">GCM10008961_31270</name>
</gene>
<reference evidence="2" key="1">
    <citation type="journal article" date="2019" name="Int. J. Syst. Evol. Microbiol.">
        <title>The Global Catalogue of Microorganisms (GCM) 10K type strain sequencing project: providing services to taxonomists for standard genome sequencing and annotation.</title>
        <authorList>
            <consortium name="The Broad Institute Genomics Platform"/>
            <consortium name="The Broad Institute Genome Sequencing Center for Infectious Disease"/>
            <person name="Wu L."/>
            <person name="Ma J."/>
        </authorList>
    </citation>
    <scope>NUCLEOTIDE SEQUENCE [LARGE SCALE GENOMIC DNA]</scope>
    <source>
        <strain evidence="2">JCM 31406</strain>
    </source>
</reference>
<dbReference type="EMBL" id="BMQO01000021">
    <property type="protein sequence ID" value="GGS37443.1"/>
    <property type="molecule type" value="Genomic_DNA"/>
</dbReference>
<evidence type="ECO:0000313" key="2">
    <source>
        <dbReference type="Proteomes" id="UP000620633"/>
    </source>
</evidence>
<evidence type="ECO:0008006" key="3">
    <source>
        <dbReference type="Google" id="ProtNLM"/>
    </source>
</evidence>
<proteinExistence type="predicted"/>
<protein>
    <recommendedName>
        <fullName evidence="3">EF-hand domain-containing protein</fullName>
    </recommendedName>
</protein>
<name>A0ABQ2SRE5_9DEIO</name>